<dbReference type="Gene3D" id="2.60.120.620">
    <property type="entry name" value="q2cbj1_9rhob like domain"/>
    <property type="match status" value="1"/>
</dbReference>
<evidence type="ECO:0000256" key="6">
    <source>
        <dbReference type="ARBA" id="ARBA00023004"/>
    </source>
</evidence>
<comment type="cofactor">
    <cofactor evidence="1 7">
        <name>L-ascorbate</name>
        <dbReference type="ChEBI" id="CHEBI:38290"/>
    </cofactor>
</comment>
<sequence length="224" mass="25488">MILCIDKVLTDDQLQRIRQTLDASDFRDGRETAGWHARTVKRNQQASSQEPAIAALRDEVMQTLSAHTLFQIAARPRRMKPVMFSRYQQGMTYGNHVDDAVMPTPQGPMRTDLSFTIFLGDPDSYEGGELVTETTQGEQRFKLPAGSMILYPSSTLHRVDPVTQGQRLAAVGWLQSQVRQPEQREVLFDLDTTRRQIFERDGKTAEFDSISKSLANLLRMWAEI</sequence>
<dbReference type="NCBIfam" id="NF003975">
    <property type="entry name" value="PRK05467.1-4"/>
    <property type="match status" value="1"/>
</dbReference>
<dbReference type="RefSeq" id="WP_124804812.1">
    <property type="nucleotide sequence ID" value="NZ_CP098828.1"/>
</dbReference>
<dbReference type="GO" id="GO:0006879">
    <property type="term" value="P:intracellular iron ion homeostasis"/>
    <property type="evidence" value="ECO:0007669"/>
    <property type="project" value="TreeGrafter"/>
</dbReference>
<dbReference type="InterPro" id="IPR044862">
    <property type="entry name" value="Pro_4_hyd_alph_FE2OG_OXY"/>
</dbReference>
<dbReference type="Pfam" id="PF13640">
    <property type="entry name" value="2OG-FeII_Oxy_3"/>
    <property type="match status" value="1"/>
</dbReference>
<dbReference type="PROSITE" id="PS51471">
    <property type="entry name" value="FE2OG_OXY"/>
    <property type="match status" value="1"/>
</dbReference>
<feature type="binding site" evidence="7">
    <location>
        <position position="98"/>
    </location>
    <ligand>
        <name>Fe cation</name>
        <dbReference type="ChEBI" id="CHEBI:24875"/>
    </ligand>
</feature>
<comment type="cofactor">
    <cofactor evidence="7">
        <name>Fe(2+)</name>
        <dbReference type="ChEBI" id="CHEBI:29033"/>
    </cofactor>
    <text evidence="7">Binds 1 Fe(2+) ion per subunit.</text>
</comment>
<feature type="binding site" evidence="7">
    <location>
        <position position="96"/>
    </location>
    <ligand>
        <name>Fe cation</name>
        <dbReference type="ChEBI" id="CHEBI:24875"/>
    </ligand>
</feature>
<dbReference type="HAMAP" id="MF_00657">
    <property type="entry name" value="Hydroxyl_YbiX"/>
    <property type="match status" value="1"/>
</dbReference>
<protein>
    <submittedName>
        <fullName evidence="9">Fe2+-dependent dioxygenase</fullName>
    </submittedName>
</protein>
<dbReference type="InterPro" id="IPR023550">
    <property type="entry name" value="PKHD_hydroxylase"/>
</dbReference>
<reference evidence="9" key="1">
    <citation type="submission" date="2022-06" db="EMBL/GenBank/DDBJ databases">
        <title>A novel DMS-producing enzyme.</title>
        <authorList>
            <person name="Zhang Y."/>
        </authorList>
    </citation>
    <scope>NUCLEOTIDE SEQUENCE</scope>
    <source>
        <strain evidence="9">H10-59</strain>
    </source>
</reference>
<organism evidence="9">
    <name type="scientific">Halomonas sp. H10-59</name>
    <dbReference type="NCBI Taxonomy" id="2950874"/>
    <lineage>
        <taxon>Bacteria</taxon>
        <taxon>Pseudomonadati</taxon>
        <taxon>Pseudomonadota</taxon>
        <taxon>Gammaproteobacteria</taxon>
        <taxon>Oceanospirillales</taxon>
        <taxon>Halomonadaceae</taxon>
        <taxon>Halomonas</taxon>
    </lineage>
</organism>
<feature type="domain" description="Fe2OG dioxygenase" evidence="8">
    <location>
        <begin position="75"/>
        <end position="176"/>
    </location>
</feature>
<feature type="binding site" evidence="7">
    <location>
        <position position="167"/>
    </location>
    <ligand>
        <name>2-oxoglutarate</name>
        <dbReference type="ChEBI" id="CHEBI:16810"/>
    </ligand>
</feature>
<dbReference type="AlphaFoldDB" id="A0AAU7KP66"/>
<dbReference type="PANTHER" id="PTHR41536:SF1">
    <property type="entry name" value="PKHD-TYPE HYDROXYLASE YBIX"/>
    <property type="match status" value="1"/>
</dbReference>
<dbReference type="Gene3D" id="4.10.860.20">
    <property type="entry name" value="Rabenosyn, Rab binding domain"/>
    <property type="match status" value="1"/>
</dbReference>
<keyword evidence="5 7" id="KW-0560">Oxidoreductase</keyword>
<evidence type="ECO:0000256" key="2">
    <source>
        <dbReference type="ARBA" id="ARBA00022723"/>
    </source>
</evidence>
<keyword evidence="4 7" id="KW-0223">Dioxygenase</keyword>
<evidence type="ECO:0000256" key="5">
    <source>
        <dbReference type="ARBA" id="ARBA00023002"/>
    </source>
</evidence>
<dbReference type="InterPro" id="IPR041097">
    <property type="entry name" value="PKHD_C"/>
</dbReference>
<accession>A0AAU7KP66</accession>
<keyword evidence="3 7" id="KW-0847">Vitamin C</keyword>
<evidence type="ECO:0000313" key="9">
    <source>
        <dbReference type="EMBL" id="XBO73317.1"/>
    </source>
</evidence>
<feature type="binding site" evidence="7">
    <location>
        <position position="157"/>
    </location>
    <ligand>
        <name>Fe cation</name>
        <dbReference type="ChEBI" id="CHEBI:24875"/>
    </ligand>
</feature>
<dbReference type="PANTHER" id="PTHR41536">
    <property type="entry name" value="PKHD-TYPE HYDROXYLASE YBIX"/>
    <property type="match status" value="1"/>
</dbReference>
<keyword evidence="6 7" id="KW-0408">Iron</keyword>
<evidence type="ECO:0000259" key="8">
    <source>
        <dbReference type="PROSITE" id="PS51471"/>
    </source>
</evidence>
<evidence type="ECO:0000256" key="4">
    <source>
        <dbReference type="ARBA" id="ARBA00022964"/>
    </source>
</evidence>
<dbReference type="GO" id="GO:0006974">
    <property type="term" value="P:DNA damage response"/>
    <property type="evidence" value="ECO:0007669"/>
    <property type="project" value="TreeGrafter"/>
</dbReference>
<name>A0AAU7KP66_9GAMM</name>
<keyword evidence="2 7" id="KW-0479">Metal-binding</keyword>
<dbReference type="Pfam" id="PF18331">
    <property type="entry name" value="PKHD_C"/>
    <property type="match status" value="1"/>
</dbReference>
<dbReference type="InterPro" id="IPR006620">
    <property type="entry name" value="Pro_4_hyd_alph"/>
</dbReference>
<gene>
    <name evidence="9" type="ORF">NFG57_10695</name>
</gene>
<dbReference type="GO" id="GO:0005506">
    <property type="term" value="F:iron ion binding"/>
    <property type="evidence" value="ECO:0007669"/>
    <property type="project" value="UniProtKB-UniRule"/>
</dbReference>
<dbReference type="NCBIfam" id="NF003974">
    <property type="entry name" value="PRK05467.1-3"/>
    <property type="match status" value="1"/>
</dbReference>
<dbReference type="InterPro" id="IPR005123">
    <property type="entry name" value="Oxoglu/Fe-dep_dioxygenase_dom"/>
</dbReference>
<dbReference type="SMART" id="SM00702">
    <property type="entry name" value="P4Hc"/>
    <property type="match status" value="1"/>
</dbReference>
<dbReference type="EMBL" id="CP098828">
    <property type="protein sequence ID" value="XBO73317.1"/>
    <property type="molecule type" value="Genomic_DNA"/>
</dbReference>
<proteinExistence type="inferred from homology"/>
<evidence type="ECO:0000256" key="3">
    <source>
        <dbReference type="ARBA" id="ARBA00022896"/>
    </source>
</evidence>
<evidence type="ECO:0000256" key="7">
    <source>
        <dbReference type="HAMAP-Rule" id="MF_00657"/>
    </source>
</evidence>
<dbReference type="GO" id="GO:0031418">
    <property type="term" value="F:L-ascorbic acid binding"/>
    <property type="evidence" value="ECO:0007669"/>
    <property type="project" value="UniProtKB-KW"/>
</dbReference>
<evidence type="ECO:0000256" key="1">
    <source>
        <dbReference type="ARBA" id="ARBA00001961"/>
    </source>
</evidence>
<dbReference type="GO" id="GO:0016706">
    <property type="term" value="F:2-oxoglutarate-dependent dioxygenase activity"/>
    <property type="evidence" value="ECO:0007669"/>
    <property type="project" value="UniProtKB-UniRule"/>
</dbReference>